<dbReference type="OrthoDB" id="5314306at2759"/>
<dbReference type="PANTHER" id="PTHR31672">
    <property type="entry name" value="BNACNNG10540D PROTEIN"/>
    <property type="match status" value="1"/>
</dbReference>
<dbReference type="InterPro" id="IPR050796">
    <property type="entry name" value="SCF_F-box_component"/>
</dbReference>
<dbReference type="Pfam" id="PF12937">
    <property type="entry name" value="F-box-like"/>
    <property type="match status" value="1"/>
</dbReference>
<gene>
    <name evidence="2" type="ORF">DVH24_032194</name>
</gene>
<proteinExistence type="predicted"/>
<dbReference type="PANTHER" id="PTHR31672:SF10">
    <property type="entry name" value="F-BOX DOMAIN-CONTAINING PROTEIN"/>
    <property type="match status" value="1"/>
</dbReference>
<evidence type="ECO:0000313" key="3">
    <source>
        <dbReference type="Proteomes" id="UP000290289"/>
    </source>
</evidence>
<sequence>MFDSLPQEITHDILFRLPIKSLIQCTSVCKPWRSMIINQSFIQSHLRQKISFHNQNDIHLFLVHSVSGHLITSVRTHRHRTVVSKIRQEVFSVHYDNQDFDKNFEIEFPSALKEELKNEILRVVGICNGLVCFADDMACYGNSFIIWNPIIRKSVTLPNPGITFPMYNSIPNYGGFDAAIGFGYDAMTSDYKVVRVATPKNKLQGPTMAEVYSLATGSWRSLGSVAPQCAIYGREKHLFFNGALHWPAVSRARDDHFILTFDVGNELFCKMSMPSSVIWSYILGLLLSVSGDKKFIALFVMNADSKDSYLEIWVMKEYGVKESWTKLINLGPQGPERLFPRALCFRRNGEVLVMLLKGGRQLGFETNISKHELVSLDLVSKQMESLEICGPYCSVDSYEESLLLPDKTDAVSL</sequence>
<dbReference type="AlphaFoldDB" id="A0A498J5A7"/>
<comment type="caution">
    <text evidence="2">The sequence shown here is derived from an EMBL/GenBank/DDBJ whole genome shotgun (WGS) entry which is preliminary data.</text>
</comment>
<dbReference type="InterPro" id="IPR001810">
    <property type="entry name" value="F-box_dom"/>
</dbReference>
<dbReference type="SUPFAM" id="SSF81383">
    <property type="entry name" value="F-box domain"/>
    <property type="match status" value="1"/>
</dbReference>
<dbReference type="EMBL" id="RDQH01000335">
    <property type="protein sequence ID" value="RXH89837.1"/>
    <property type="molecule type" value="Genomic_DNA"/>
</dbReference>
<dbReference type="CDD" id="cd22157">
    <property type="entry name" value="F-box_AtFBW1-like"/>
    <property type="match status" value="1"/>
</dbReference>
<evidence type="ECO:0000259" key="1">
    <source>
        <dbReference type="PROSITE" id="PS50181"/>
    </source>
</evidence>
<name>A0A498J5A7_MALDO</name>
<dbReference type="SMART" id="SM00256">
    <property type="entry name" value="FBOX"/>
    <property type="match status" value="1"/>
</dbReference>
<feature type="domain" description="F-box" evidence="1">
    <location>
        <begin position="1"/>
        <end position="45"/>
    </location>
</feature>
<dbReference type="NCBIfam" id="TIGR01640">
    <property type="entry name" value="F_box_assoc_1"/>
    <property type="match status" value="1"/>
</dbReference>
<dbReference type="Pfam" id="PF07734">
    <property type="entry name" value="FBA_1"/>
    <property type="match status" value="1"/>
</dbReference>
<keyword evidence="3" id="KW-1185">Reference proteome</keyword>
<dbReference type="Gramene" id="mRNA:MD09G0080400">
    <property type="protein sequence ID" value="CDS:MD09G0080400.1"/>
    <property type="gene ID" value="MD09G0080400"/>
</dbReference>
<organism evidence="2 3">
    <name type="scientific">Malus domestica</name>
    <name type="common">Apple</name>
    <name type="synonym">Pyrus malus</name>
    <dbReference type="NCBI Taxonomy" id="3750"/>
    <lineage>
        <taxon>Eukaryota</taxon>
        <taxon>Viridiplantae</taxon>
        <taxon>Streptophyta</taxon>
        <taxon>Embryophyta</taxon>
        <taxon>Tracheophyta</taxon>
        <taxon>Spermatophyta</taxon>
        <taxon>Magnoliopsida</taxon>
        <taxon>eudicotyledons</taxon>
        <taxon>Gunneridae</taxon>
        <taxon>Pentapetalae</taxon>
        <taxon>rosids</taxon>
        <taxon>fabids</taxon>
        <taxon>Rosales</taxon>
        <taxon>Rosaceae</taxon>
        <taxon>Amygdaloideae</taxon>
        <taxon>Maleae</taxon>
        <taxon>Malus</taxon>
    </lineage>
</organism>
<dbReference type="InterPro" id="IPR017451">
    <property type="entry name" value="F-box-assoc_interact_dom"/>
</dbReference>
<protein>
    <recommendedName>
        <fullName evidence="1">F-box domain-containing protein</fullName>
    </recommendedName>
</protein>
<dbReference type="Proteomes" id="UP000290289">
    <property type="component" value="Chromosome 9"/>
</dbReference>
<accession>A0A498J5A7</accession>
<dbReference type="PROSITE" id="PS50181">
    <property type="entry name" value="FBOX"/>
    <property type="match status" value="1"/>
</dbReference>
<dbReference type="Gene3D" id="1.20.1280.50">
    <property type="match status" value="1"/>
</dbReference>
<dbReference type="InterPro" id="IPR036047">
    <property type="entry name" value="F-box-like_dom_sf"/>
</dbReference>
<dbReference type="InterPro" id="IPR006527">
    <property type="entry name" value="F-box-assoc_dom_typ1"/>
</dbReference>
<evidence type="ECO:0000313" key="2">
    <source>
        <dbReference type="EMBL" id="RXH89837.1"/>
    </source>
</evidence>
<reference evidence="2 3" key="1">
    <citation type="submission" date="2018-10" db="EMBL/GenBank/DDBJ databases">
        <title>A high-quality apple genome assembly.</title>
        <authorList>
            <person name="Hu J."/>
        </authorList>
    </citation>
    <scope>NUCLEOTIDE SEQUENCE [LARGE SCALE GENOMIC DNA]</scope>
    <source>
        <strain evidence="3">cv. HFTH1</strain>
        <tissue evidence="2">Young leaf</tissue>
    </source>
</reference>